<proteinExistence type="predicted"/>
<dbReference type="RefSeq" id="WP_172188474.1">
    <property type="nucleotide sequence ID" value="NZ_CAWPPK010000264.1"/>
</dbReference>
<evidence type="ECO:0000313" key="2">
    <source>
        <dbReference type="Proteomes" id="UP000702425"/>
    </source>
</evidence>
<evidence type="ECO:0008006" key="3">
    <source>
        <dbReference type="Google" id="ProtNLM"/>
    </source>
</evidence>
<comment type="caution">
    <text evidence="1">The sequence shown here is derived from an EMBL/GenBank/DDBJ whole genome shotgun (WGS) entry which is preliminary data.</text>
</comment>
<name>A0ABX2CZS3_9CYAN</name>
<reference evidence="1 2" key="1">
    <citation type="journal article" date="2020" name="Sci. Rep.">
        <title>A novel cyanobacterial geosmin producer, revising GeoA distribution and dispersion patterns in Bacteria.</title>
        <authorList>
            <person name="Churro C."/>
            <person name="Semedo-Aguiar A.P."/>
            <person name="Silva A.D."/>
            <person name="Pereira-Leal J.B."/>
            <person name="Leite R.B."/>
        </authorList>
    </citation>
    <scope>NUCLEOTIDE SEQUENCE [LARGE SCALE GENOMIC DNA]</scope>
    <source>
        <strain evidence="1 2">IPMA8</strain>
    </source>
</reference>
<keyword evidence="2" id="KW-1185">Reference proteome</keyword>
<evidence type="ECO:0000313" key="1">
    <source>
        <dbReference type="EMBL" id="NQE35237.1"/>
    </source>
</evidence>
<dbReference type="EMBL" id="SRRZ01000050">
    <property type="protein sequence ID" value="NQE35237.1"/>
    <property type="molecule type" value="Genomic_DNA"/>
</dbReference>
<organism evidence="1 2">
    <name type="scientific">Microcoleus asticus IPMA8</name>
    <dbReference type="NCBI Taxonomy" id="2563858"/>
    <lineage>
        <taxon>Bacteria</taxon>
        <taxon>Bacillati</taxon>
        <taxon>Cyanobacteriota</taxon>
        <taxon>Cyanophyceae</taxon>
        <taxon>Oscillatoriophycideae</taxon>
        <taxon>Oscillatoriales</taxon>
        <taxon>Microcoleaceae</taxon>
        <taxon>Microcoleus</taxon>
        <taxon>Microcoleus asticus</taxon>
    </lineage>
</organism>
<sequence>MSRKGQSITLSVSERDKTELEALAQEFGKTWGDRPNISKLIEAIARRQLTIAPNHDWPQTRIQALDLARQQLLDLGKIDEALAIAQLLSDRSELTLPFRAEIDQFLSNPLPAWRQKIDNFIHRDQPFRLSYRDAADRLWSYTVLHARIVPIEKRQYLMCRCEESDGNQDVPGLEHNWTLLLDRIEDAAVMSVDRTWLPDLERISVEFHLFGRLAFNYRRKQGDVEVSDLEGDPPMRRVTRPIFNTFWFFREIAPYWEDCAIASPDSVRDRFQQKLIALCRQYNLEIRD</sequence>
<accession>A0ABX2CZS3</accession>
<protein>
    <recommendedName>
        <fullName evidence="3">WYL domain-containing protein</fullName>
    </recommendedName>
</protein>
<dbReference type="Proteomes" id="UP000702425">
    <property type="component" value="Unassembled WGS sequence"/>
</dbReference>
<gene>
    <name evidence="1" type="ORF">E5S67_02967</name>
</gene>